<keyword evidence="18 19" id="KW-0753">Steroid metabolism</keyword>
<feature type="binding site" evidence="19">
    <location>
        <begin position="474"/>
        <end position="477"/>
    </location>
    <ligand>
        <name>FAD</name>
        <dbReference type="ChEBI" id="CHEBI:57692"/>
    </ligand>
</feature>
<dbReference type="FunFam" id="3.40.50.80:FF:000018">
    <property type="entry name" value="NADPH--cytochrome P450 reductase"/>
    <property type="match status" value="1"/>
</dbReference>
<feature type="binding site" evidence="19">
    <location>
        <position position="307"/>
    </location>
    <ligand>
        <name>NADP(+)</name>
        <dbReference type="ChEBI" id="CHEBI:58349"/>
    </ligand>
</feature>
<dbReference type="PIRSF" id="PIRSF000208">
    <property type="entry name" value="P450R"/>
    <property type="match status" value="1"/>
</dbReference>
<dbReference type="PANTHER" id="PTHR19384">
    <property type="entry name" value="NITRIC OXIDE SYNTHASE-RELATED"/>
    <property type="match status" value="1"/>
</dbReference>
<keyword evidence="3 19" id="KW-0285">Flavoprotein</keyword>
<keyword evidence="14 19" id="KW-0443">Lipid metabolism</keyword>
<dbReference type="STRING" id="703135.A0A2A9P0C5"/>
<evidence type="ECO:0000256" key="14">
    <source>
        <dbReference type="ARBA" id="ARBA00023098"/>
    </source>
</evidence>
<comment type="cofactor">
    <cofactor evidence="19">
        <name>FAD</name>
        <dbReference type="ChEBI" id="CHEBI:57692"/>
    </cofactor>
    <text evidence="19">Binds 1 FAD per monomer.</text>
</comment>
<feature type="binding site" evidence="19">
    <location>
        <begin position="141"/>
        <end position="144"/>
    </location>
    <ligand>
        <name>FMN</name>
        <dbReference type="ChEBI" id="CHEBI:58210"/>
    </ligand>
</feature>
<comment type="similarity">
    <text evidence="19">In the N-terminal section; belongs to the flavodoxin family.</text>
</comment>
<dbReference type="SUPFAM" id="SSF52218">
    <property type="entry name" value="Flavoproteins"/>
    <property type="match status" value="1"/>
</dbReference>
<keyword evidence="10 19" id="KW-0752">Steroid biosynthesis</keyword>
<dbReference type="InterPro" id="IPR001433">
    <property type="entry name" value="OxRdtase_FAD/NAD-bd"/>
</dbReference>
<feature type="binding site" evidence="19">
    <location>
        <position position="747"/>
    </location>
    <ligand>
        <name>FAD</name>
        <dbReference type="ChEBI" id="CHEBI:57692"/>
    </ligand>
</feature>
<keyword evidence="17 19" id="KW-1207">Sterol metabolism</keyword>
<dbReference type="PRINTS" id="PR00371">
    <property type="entry name" value="FPNCR"/>
</dbReference>
<evidence type="ECO:0000256" key="9">
    <source>
        <dbReference type="ARBA" id="ARBA00022857"/>
    </source>
</evidence>
<dbReference type="EC" id="1.6.2.4" evidence="19"/>
<organism evidence="22 23">
    <name type="scientific">Amanita thiersii Skay4041</name>
    <dbReference type="NCBI Taxonomy" id="703135"/>
    <lineage>
        <taxon>Eukaryota</taxon>
        <taxon>Fungi</taxon>
        <taxon>Dikarya</taxon>
        <taxon>Basidiomycota</taxon>
        <taxon>Agaricomycotina</taxon>
        <taxon>Agaricomycetes</taxon>
        <taxon>Agaricomycetidae</taxon>
        <taxon>Agaricales</taxon>
        <taxon>Pluteineae</taxon>
        <taxon>Amanitaceae</taxon>
        <taxon>Amanita</taxon>
    </lineage>
</organism>
<keyword evidence="11" id="KW-1133">Transmembrane helix</keyword>
<keyword evidence="5" id="KW-0812">Transmembrane</keyword>
<keyword evidence="8 19" id="KW-0274">FAD</keyword>
<feature type="domain" description="Flavodoxin-like" evidence="20">
    <location>
        <begin position="84"/>
        <end position="234"/>
    </location>
</feature>
<dbReference type="Pfam" id="PF00258">
    <property type="entry name" value="Flavodoxin_1"/>
    <property type="match status" value="1"/>
</dbReference>
<keyword evidence="9 19" id="KW-0521">NADP</keyword>
<evidence type="ECO:0000259" key="21">
    <source>
        <dbReference type="PROSITE" id="PS51384"/>
    </source>
</evidence>
<evidence type="ECO:0000256" key="17">
    <source>
        <dbReference type="ARBA" id="ARBA00023166"/>
    </source>
</evidence>
<dbReference type="GO" id="GO:0050660">
    <property type="term" value="F:flavin adenine dinucleotide binding"/>
    <property type="evidence" value="ECO:0007669"/>
    <property type="project" value="UniProtKB-UniRule"/>
</dbReference>
<dbReference type="GO" id="GO:0005789">
    <property type="term" value="C:endoplasmic reticulum membrane"/>
    <property type="evidence" value="ECO:0007669"/>
    <property type="project" value="UniProtKB-SubCell"/>
</dbReference>
<comment type="similarity">
    <text evidence="19">Belongs to the NADPH--cytochrome P450 reductase family.</text>
</comment>
<dbReference type="CDD" id="cd06204">
    <property type="entry name" value="CYPOR"/>
    <property type="match status" value="1"/>
</dbReference>
<dbReference type="GO" id="GO:0010181">
    <property type="term" value="F:FMN binding"/>
    <property type="evidence" value="ECO:0007669"/>
    <property type="project" value="UniProtKB-UniRule"/>
</dbReference>
<keyword evidence="1 19" id="KW-1003">Cell membrane</keyword>
<comment type="caution">
    <text evidence="19">Lacks conserved residue(s) required for the propagation of feature annotation.</text>
</comment>
<dbReference type="Gene3D" id="2.40.30.10">
    <property type="entry name" value="Translation factors"/>
    <property type="match status" value="1"/>
</dbReference>
<name>A0A2A9P0C5_9AGAR</name>
<evidence type="ECO:0000256" key="4">
    <source>
        <dbReference type="ARBA" id="ARBA00022643"/>
    </source>
</evidence>
<dbReference type="PROSITE" id="PS51384">
    <property type="entry name" value="FAD_FR"/>
    <property type="match status" value="1"/>
</dbReference>
<evidence type="ECO:0000256" key="10">
    <source>
        <dbReference type="ARBA" id="ARBA00022955"/>
    </source>
</evidence>
<accession>A0A2A9P0C5</accession>
<feature type="binding site" evidence="19">
    <location>
        <begin position="183"/>
        <end position="192"/>
    </location>
    <ligand>
        <name>FMN</name>
        <dbReference type="ChEBI" id="CHEBI:58210"/>
    </ligand>
</feature>
<evidence type="ECO:0000256" key="6">
    <source>
        <dbReference type="ARBA" id="ARBA00022787"/>
    </source>
</evidence>
<evidence type="ECO:0000256" key="12">
    <source>
        <dbReference type="ARBA" id="ARBA00023002"/>
    </source>
</evidence>
<dbReference type="InterPro" id="IPR039261">
    <property type="entry name" value="FNR_nucleotide-bd"/>
</dbReference>
<dbReference type="EMBL" id="KZ301971">
    <property type="protein sequence ID" value="PFH53873.1"/>
    <property type="molecule type" value="Genomic_DNA"/>
</dbReference>
<keyword evidence="7 19" id="KW-0256">Endoplasmic reticulum</keyword>
<keyword evidence="6 19" id="KW-1000">Mitochondrion outer membrane</keyword>
<feature type="binding site" evidence="19">
    <location>
        <begin position="492"/>
        <end position="494"/>
    </location>
    <ligand>
        <name>FAD</name>
        <dbReference type="ChEBI" id="CHEBI:57692"/>
    </ligand>
</feature>
<evidence type="ECO:0000256" key="8">
    <source>
        <dbReference type="ARBA" id="ARBA00022827"/>
    </source>
</evidence>
<dbReference type="InterPro" id="IPR023173">
    <property type="entry name" value="NADPH_Cyt_P450_Rdtase_alpha"/>
</dbReference>
<evidence type="ECO:0000256" key="1">
    <source>
        <dbReference type="ARBA" id="ARBA00022475"/>
    </source>
</evidence>
<keyword evidence="16 19" id="KW-0472">Membrane</keyword>
<dbReference type="Pfam" id="PF00667">
    <property type="entry name" value="FAD_binding_1"/>
    <property type="match status" value="1"/>
</dbReference>
<dbReference type="Gene3D" id="3.40.50.80">
    <property type="entry name" value="Nucleotide-binding domain of ferredoxin-NADP reductase (FNR) module"/>
    <property type="match status" value="1"/>
</dbReference>
<comment type="similarity">
    <text evidence="19">In the C-terminal section; belongs to the flavoprotein pyridine nucleotide cytochrome reductase family.</text>
</comment>
<keyword evidence="13 19" id="KW-0756">Sterol biosynthesis</keyword>
<evidence type="ECO:0000256" key="11">
    <source>
        <dbReference type="ARBA" id="ARBA00022989"/>
    </source>
</evidence>
<dbReference type="GO" id="GO:0005741">
    <property type="term" value="C:mitochondrial outer membrane"/>
    <property type="evidence" value="ECO:0007669"/>
    <property type="project" value="UniProtKB-SubCell"/>
</dbReference>
<dbReference type="InterPro" id="IPR017927">
    <property type="entry name" value="FAD-bd_FR_type"/>
</dbReference>
<feature type="binding site" evidence="19">
    <location>
        <position position="590"/>
    </location>
    <ligand>
        <name>NADP(+)</name>
        <dbReference type="ChEBI" id="CHEBI:58349"/>
    </ligand>
</feature>
<evidence type="ECO:0000256" key="19">
    <source>
        <dbReference type="HAMAP-Rule" id="MF_03212"/>
    </source>
</evidence>
<dbReference type="PANTHER" id="PTHR19384:SF17">
    <property type="entry name" value="NADPH--CYTOCHROME P450 REDUCTASE"/>
    <property type="match status" value="1"/>
</dbReference>
<evidence type="ECO:0000256" key="16">
    <source>
        <dbReference type="ARBA" id="ARBA00023136"/>
    </source>
</evidence>
<evidence type="ECO:0000313" key="23">
    <source>
        <dbReference type="Proteomes" id="UP000242287"/>
    </source>
</evidence>
<feature type="binding site" evidence="19">
    <location>
        <begin position="90"/>
        <end position="95"/>
    </location>
    <ligand>
        <name>FMN</name>
        <dbReference type="ChEBI" id="CHEBI:58210"/>
    </ligand>
</feature>
<sequence>MASSSSDVFVLALGVILAAVYLFRDQLFTASKQKSAPVVSKSTTNGSGNPRDFISKMKEGVSSKPQFSLHFKLISPIKKKKKRLVIFYGSQTGTAEEYAIRLAKEAKSKFGLASLVCDPEEYDFENLDQLPEDCCAFFVMATYGEGEPTDNAVAFMQNLQDESFEFTNGQHSLSGLKYVVFGLGNRTYEHYNFIGRTVDKLLTQMGAVRIGERGEGDDDKSMEEDYLEWKDGMWEAFAAAMGVEEGQGGDSPDFVVSELESHPSEKVYLGEYSARALTKTKGIHDAKNPYPAPISRARELFEPTADRNCVHIELNTEGSGVTYQHGDHVGVWPTNPDLEVDRLLCVLGLYGKKDTVISIESLDPALAKVPFPVPTTYITVLRHYIDISAVAGRQILGTLSKFAPTPDAESLLKKLNADKEAYHNIVANGCLKLGEVLQLAASNDIRTVPTTQGTTAWPIPFDIIVSSIPRLQPRYYSISSSPKFHSNSIHVTAVVLKYQSIPTEQVQQKWVYGVGSNFLLNLKVASNSETMPLINDNGAERVASPTYLLDGPRGAYREDKIYKAPIHVRRSTFRLPTNPKSPIIMVGPGTGVAPFRGFVQERVALARRTIEKNGPEALADWGRIWLFYGCRKSTEDFLYKDEWPKYEEELKGKFAMRYSFSREKYKPDGSKIYVQDLIWDEREQIADAILNGKGYVYICGEAKNMSKQVEEVLAKLLGEAKGGSAEVEGAAELKLLKERSRLMLDVWS</sequence>
<dbReference type="FunFam" id="3.40.50.360:FF:000024">
    <property type="entry name" value="NADPH--cytochrome P450 reductase"/>
    <property type="match status" value="1"/>
</dbReference>
<keyword evidence="12 19" id="KW-0560">Oxidoreductase</keyword>
<dbReference type="InterPro" id="IPR003097">
    <property type="entry name" value="CysJ-like_FAD-binding"/>
</dbReference>
<dbReference type="InterPro" id="IPR008254">
    <property type="entry name" value="Flavodoxin/NO_synth"/>
</dbReference>
<evidence type="ECO:0000256" key="7">
    <source>
        <dbReference type="ARBA" id="ARBA00022824"/>
    </source>
</evidence>
<evidence type="ECO:0000256" key="2">
    <source>
        <dbReference type="ARBA" id="ARBA00022516"/>
    </source>
</evidence>
<feature type="binding site" evidence="19">
    <location>
        <begin position="671"/>
        <end position="675"/>
    </location>
    <ligand>
        <name>NADP(+)</name>
        <dbReference type="ChEBI" id="CHEBI:58349"/>
    </ligand>
</feature>
<dbReference type="SUPFAM" id="SSF52343">
    <property type="entry name" value="Ferredoxin reductase-like, C-terminal NADP-linked domain"/>
    <property type="match status" value="1"/>
</dbReference>
<protein>
    <recommendedName>
        <fullName evidence="19">NADPH--cytochrome P450 reductase</fullName>
        <shortName evidence="19">CPR</shortName>
        <shortName evidence="19">P450R</shortName>
        <ecNumber evidence="19">1.6.2.4</ecNumber>
    </recommendedName>
</protein>
<reference evidence="22 23" key="1">
    <citation type="submission" date="2014-02" db="EMBL/GenBank/DDBJ databases">
        <title>Transposable element dynamics among asymbiotic and ectomycorrhizal Amanita fungi.</title>
        <authorList>
            <consortium name="DOE Joint Genome Institute"/>
            <person name="Hess J."/>
            <person name="Skrede I."/>
            <person name="Wolfe B."/>
            <person name="LaButti K."/>
            <person name="Ohm R.A."/>
            <person name="Grigoriev I.V."/>
            <person name="Pringle A."/>
        </authorList>
    </citation>
    <scope>NUCLEOTIDE SEQUENCE [LARGE SCALE GENOMIC DNA]</scope>
    <source>
        <strain evidence="22 23">SKay4041</strain>
    </source>
</reference>
<evidence type="ECO:0000259" key="20">
    <source>
        <dbReference type="PROSITE" id="PS50902"/>
    </source>
</evidence>
<dbReference type="GO" id="GO:0050661">
    <property type="term" value="F:NADP binding"/>
    <property type="evidence" value="ECO:0007669"/>
    <property type="project" value="UniProtKB-UniRule"/>
</dbReference>
<dbReference type="HAMAP" id="MF_03212">
    <property type="entry name" value="NCPR"/>
    <property type="match status" value="1"/>
</dbReference>
<dbReference type="GO" id="GO:0003958">
    <property type="term" value="F:NADPH-hemoprotein reductase activity"/>
    <property type="evidence" value="ECO:0007669"/>
    <property type="project" value="UniProtKB-UniRule"/>
</dbReference>
<comment type="catalytic activity">
    <reaction evidence="19">
        <text>2 oxidized [cytochrome P450] + NADPH = 2 reduced [cytochrome P450] + NADP(+) + H(+)</text>
        <dbReference type="Rhea" id="RHEA:24040"/>
        <dbReference type="Rhea" id="RHEA-COMP:14627"/>
        <dbReference type="Rhea" id="RHEA-COMP:14628"/>
        <dbReference type="ChEBI" id="CHEBI:15378"/>
        <dbReference type="ChEBI" id="CHEBI:55376"/>
        <dbReference type="ChEBI" id="CHEBI:57783"/>
        <dbReference type="ChEBI" id="CHEBI:58349"/>
        <dbReference type="ChEBI" id="CHEBI:60344"/>
        <dbReference type="EC" id="1.6.2.4"/>
    </reaction>
</comment>
<proteinExistence type="inferred from homology"/>
<dbReference type="PRINTS" id="PR00369">
    <property type="entry name" value="FLAVODOXIN"/>
</dbReference>
<dbReference type="GO" id="GO:0006696">
    <property type="term" value="P:ergosterol biosynthetic process"/>
    <property type="evidence" value="ECO:0007669"/>
    <property type="project" value="UniProtKB-UniRule"/>
</dbReference>
<evidence type="ECO:0000256" key="18">
    <source>
        <dbReference type="ARBA" id="ARBA00023221"/>
    </source>
</evidence>
<dbReference type="InterPro" id="IPR023208">
    <property type="entry name" value="P450R"/>
</dbReference>
<comment type="function">
    <text evidence="19">This enzyme is required for electron transfer from NADP to cytochrome P450 in microsomes. It can also provide electron transfer to heme oxygenase and cytochrome B5. Involved in ergosterol biosynthesis.</text>
</comment>
<keyword evidence="15 19" id="KW-0496">Mitochondrion</keyword>
<feature type="binding site" evidence="19">
    <location>
        <begin position="661"/>
        <end position="662"/>
    </location>
    <ligand>
        <name>NADP(+)</name>
        <dbReference type="ChEBI" id="CHEBI:58349"/>
    </ligand>
</feature>
<evidence type="ECO:0000256" key="13">
    <source>
        <dbReference type="ARBA" id="ARBA00023011"/>
    </source>
</evidence>
<dbReference type="InterPro" id="IPR001709">
    <property type="entry name" value="Flavoprot_Pyr_Nucl_cyt_Rdtase"/>
</dbReference>
<evidence type="ECO:0000313" key="22">
    <source>
        <dbReference type="EMBL" id="PFH53873.1"/>
    </source>
</evidence>
<keyword evidence="2 19" id="KW-0444">Lipid biosynthesis</keyword>
<comment type="subcellular location">
    <subcellularLocation>
        <location evidence="19">Endoplasmic reticulum membrane</location>
        <topology evidence="19">Single-pass membrane protein</topology>
        <orientation evidence="19">Cytoplasmic side</orientation>
    </subcellularLocation>
    <subcellularLocation>
        <location evidence="19">Mitochondrion outer membrane</location>
        <topology evidence="19">Single-pass membrane protein</topology>
        <orientation evidence="19">Cytoplasmic side</orientation>
    </subcellularLocation>
    <subcellularLocation>
        <location evidence="19">Cell membrane</location>
        <topology evidence="19">Single-pass membrane protein</topology>
        <orientation evidence="19">Cytoplasmic side</orientation>
    </subcellularLocation>
</comment>
<dbReference type="AlphaFoldDB" id="A0A2A9P0C5"/>
<dbReference type="Gene3D" id="3.40.50.360">
    <property type="match status" value="1"/>
</dbReference>
<dbReference type="SUPFAM" id="SSF63380">
    <property type="entry name" value="Riboflavin synthase domain-like"/>
    <property type="match status" value="1"/>
</dbReference>
<feature type="binding site" evidence="19">
    <location>
        <position position="218"/>
    </location>
    <ligand>
        <name>FMN</name>
        <dbReference type="ChEBI" id="CHEBI:58210"/>
    </ligand>
</feature>
<feature type="domain" description="FAD-binding FR-type" evidence="21">
    <location>
        <begin position="287"/>
        <end position="559"/>
    </location>
</feature>
<dbReference type="InterPro" id="IPR029039">
    <property type="entry name" value="Flavoprotein-like_sf"/>
</dbReference>
<dbReference type="PROSITE" id="PS50902">
    <property type="entry name" value="FLAVODOXIN_LIKE"/>
    <property type="match status" value="1"/>
</dbReference>
<dbReference type="GO" id="GO:0005886">
    <property type="term" value="C:plasma membrane"/>
    <property type="evidence" value="ECO:0007669"/>
    <property type="project" value="UniProtKB-SubCell"/>
</dbReference>
<evidence type="ECO:0000256" key="15">
    <source>
        <dbReference type="ARBA" id="ARBA00023128"/>
    </source>
</evidence>
<dbReference type="GO" id="GO:0005829">
    <property type="term" value="C:cytosol"/>
    <property type="evidence" value="ECO:0007669"/>
    <property type="project" value="TreeGrafter"/>
</dbReference>
<dbReference type="InterPro" id="IPR001094">
    <property type="entry name" value="Flavdoxin-like"/>
</dbReference>
<evidence type="ECO:0000256" key="3">
    <source>
        <dbReference type="ARBA" id="ARBA00022630"/>
    </source>
</evidence>
<dbReference type="InterPro" id="IPR017938">
    <property type="entry name" value="Riboflavin_synthase-like_b-brl"/>
</dbReference>
<dbReference type="OrthoDB" id="1856718at2759"/>
<dbReference type="FunFam" id="2.40.30.10:FF:000100">
    <property type="entry name" value="NADPH--cytochrome P450 reductase"/>
    <property type="match status" value="1"/>
</dbReference>
<dbReference type="Proteomes" id="UP000242287">
    <property type="component" value="Unassembled WGS sequence"/>
</dbReference>
<feature type="binding site" evidence="19">
    <location>
        <begin position="513"/>
        <end position="516"/>
    </location>
    <ligand>
        <name>FAD</name>
        <dbReference type="ChEBI" id="CHEBI:57692"/>
    </ligand>
</feature>
<evidence type="ECO:0000256" key="5">
    <source>
        <dbReference type="ARBA" id="ARBA00022692"/>
    </source>
</evidence>
<dbReference type="Pfam" id="PF00175">
    <property type="entry name" value="NAD_binding_1"/>
    <property type="match status" value="1"/>
</dbReference>
<gene>
    <name evidence="22" type="ORF">AMATHDRAFT_682</name>
</gene>
<dbReference type="Gene3D" id="1.20.990.10">
    <property type="entry name" value="NADPH-cytochrome p450 Reductase, Chain A, domain 3"/>
    <property type="match status" value="1"/>
</dbReference>
<keyword evidence="4 19" id="KW-0288">FMN</keyword>
<feature type="binding site" evidence="19">
    <location>
        <position position="498"/>
    </location>
    <ligand>
        <name>FAD</name>
        <dbReference type="ChEBI" id="CHEBI:57692"/>
    </ligand>
</feature>
<comment type="cofactor">
    <cofactor evidence="19">
        <name>FMN</name>
        <dbReference type="ChEBI" id="CHEBI:58210"/>
    </cofactor>
    <text evidence="19">Binds 1 FMN per monomer.</text>
</comment>
<keyword evidence="23" id="KW-1185">Reference proteome</keyword>